<organism evidence="1 2">
    <name type="scientific">Archaeoglobus fulgidus DSM 8774</name>
    <dbReference type="NCBI Taxonomy" id="1344584"/>
    <lineage>
        <taxon>Archaea</taxon>
        <taxon>Methanobacteriati</taxon>
        <taxon>Methanobacteriota</taxon>
        <taxon>Archaeoglobi</taxon>
        <taxon>Archaeoglobales</taxon>
        <taxon>Archaeoglobaceae</taxon>
        <taxon>Archaeoglobus</taxon>
    </lineage>
</organism>
<dbReference type="GeneID" id="42809660"/>
<dbReference type="HOGENOM" id="CLU_3093903_0_0_2"/>
<evidence type="ECO:0000313" key="1">
    <source>
        <dbReference type="EMBL" id="AIG96903.1"/>
    </source>
</evidence>
<reference evidence="1 2" key="1">
    <citation type="submission" date="2013-07" db="EMBL/GenBank/DDBJ databases">
        <title>Genome of Archaeoglobus fulgidus.</title>
        <authorList>
            <person name="Fiebig A."/>
            <person name="Birkeland N.-K."/>
        </authorList>
    </citation>
    <scope>NUCLEOTIDE SEQUENCE [LARGE SCALE GENOMIC DNA]</scope>
    <source>
        <strain evidence="1 2">DSM 8774</strain>
    </source>
</reference>
<proteinExistence type="predicted"/>
<dbReference type="EMBL" id="CP006577">
    <property type="protein sequence ID" value="AIG96903.1"/>
    <property type="molecule type" value="Genomic_DNA"/>
</dbReference>
<accession>A0A075WH49</accession>
<name>A0A075WH49_ARCFL</name>
<sequence>MKVIFRVESGKVFIEVSRERLKDILKAGKPVGEKSVKFQRRLRDEWDKEGD</sequence>
<protein>
    <submittedName>
        <fullName evidence="1">Uncharacterized protein</fullName>
    </submittedName>
</protein>
<dbReference type="Proteomes" id="UP000028501">
    <property type="component" value="Chromosome"/>
</dbReference>
<dbReference type="KEGG" id="afg:AFULGI_00000570"/>
<gene>
    <name evidence="1" type="ORF">AFULGI_00000570</name>
</gene>
<dbReference type="RefSeq" id="WP_156029468.1">
    <property type="nucleotide sequence ID" value="NZ_CP006577.1"/>
</dbReference>
<evidence type="ECO:0000313" key="2">
    <source>
        <dbReference type="Proteomes" id="UP000028501"/>
    </source>
</evidence>
<dbReference type="AlphaFoldDB" id="A0A075WH49"/>